<evidence type="ECO:0000313" key="2">
    <source>
        <dbReference type="EMBL" id="OWZ24573.1"/>
    </source>
</evidence>
<sequence length="164" mass="18181">MMELTFAKKDVLEYANSDKTLPTGASDAEKKVFNDARHGKPTGKNVWKYLEDTNEGKVNTATRTKQDSLPANLRFDRLRGMVETGANEGDTPDKLKNQILRMDSYNMCDRELDMLSDSAPATQTQNQGQKNKPQQQQGTAGNSSNKPVDPDKASASAAKKLDWK</sequence>
<dbReference type="AlphaFoldDB" id="A0A225X494"/>
<organism evidence="2 3">
    <name type="scientific">Phytophthora megakarya</name>
    <dbReference type="NCBI Taxonomy" id="4795"/>
    <lineage>
        <taxon>Eukaryota</taxon>
        <taxon>Sar</taxon>
        <taxon>Stramenopiles</taxon>
        <taxon>Oomycota</taxon>
        <taxon>Peronosporomycetes</taxon>
        <taxon>Peronosporales</taxon>
        <taxon>Peronosporaceae</taxon>
        <taxon>Phytophthora</taxon>
    </lineage>
</organism>
<reference evidence="3" key="1">
    <citation type="submission" date="2017-03" db="EMBL/GenBank/DDBJ databases">
        <title>Phytopthora megakarya and P. palmivora, two closely related causual agents of cacao black pod achieved similar genome size and gene model numbers by different mechanisms.</title>
        <authorList>
            <person name="Ali S."/>
            <person name="Shao J."/>
            <person name="Larry D.J."/>
            <person name="Kronmiller B."/>
            <person name="Shen D."/>
            <person name="Strem M.D."/>
            <person name="Melnick R.L."/>
            <person name="Guiltinan M.J."/>
            <person name="Tyler B.M."/>
            <person name="Meinhardt L.W."/>
            <person name="Bailey B.A."/>
        </authorList>
    </citation>
    <scope>NUCLEOTIDE SEQUENCE [LARGE SCALE GENOMIC DNA]</scope>
    <source>
        <strain evidence="3">zdho120</strain>
    </source>
</reference>
<evidence type="ECO:0000313" key="3">
    <source>
        <dbReference type="Proteomes" id="UP000198211"/>
    </source>
</evidence>
<dbReference type="OrthoDB" id="126903at2759"/>
<accession>A0A225X494</accession>
<feature type="region of interest" description="Disordered" evidence="1">
    <location>
        <begin position="110"/>
        <end position="164"/>
    </location>
</feature>
<protein>
    <submittedName>
        <fullName evidence="2">Uncharacterized protein</fullName>
    </submittedName>
</protein>
<keyword evidence="3" id="KW-1185">Reference proteome</keyword>
<dbReference type="EMBL" id="NBNE01000008">
    <property type="protein sequence ID" value="OWZ24573.1"/>
    <property type="molecule type" value="Genomic_DNA"/>
</dbReference>
<name>A0A225X494_9STRA</name>
<proteinExistence type="predicted"/>
<gene>
    <name evidence="2" type="ORF">PHMEG_000317</name>
</gene>
<feature type="compositionally biased region" description="Low complexity" evidence="1">
    <location>
        <begin position="122"/>
        <end position="138"/>
    </location>
</feature>
<dbReference type="Proteomes" id="UP000198211">
    <property type="component" value="Unassembled WGS sequence"/>
</dbReference>
<evidence type="ECO:0000256" key="1">
    <source>
        <dbReference type="SAM" id="MobiDB-lite"/>
    </source>
</evidence>
<comment type="caution">
    <text evidence="2">The sequence shown here is derived from an EMBL/GenBank/DDBJ whole genome shotgun (WGS) entry which is preliminary data.</text>
</comment>